<organism evidence="3 4">
    <name type="scientific">Popillia japonica</name>
    <name type="common">Japanese beetle</name>
    <dbReference type="NCBI Taxonomy" id="7064"/>
    <lineage>
        <taxon>Eukaryota</taxon>
        <taxon>Metazoa</taxon>
        <taxon>Ecdysozoa</taxon>
        <taxon>Arthropoda</taxon>
        <taxon>Hexapoda</taxon>
        <taxon>Insecta</taxon>
        <taxon>Pterygota</taxon>
        <taxon>Neoptera</taxon>
        <taxon>Endopterygota</taxon>
        <taxon>Coleoptera</taxon>
        <taxon>Polyphaga</taxon>
        <taxon>Scarabaeiformia</taxon>
        <taxon>Scarabaeidae</taxon>
        <taxon>Rutelinae</taxon>
        <taxon>Popillia</taxon>
    </lineage>
</organism>
<dbReference type="Gene3D" id="2.40.70.10">
    <property type="entry name" value="Acid Proteases"/>
    <property type="match status" value="1"/>
</dbReference>
<evidence type="ECO:0000313" key="3">
    <source>
        <dbReference type="EMBL" id="KAK9712519.1"/>
    </source>
</evidence>
<keyword evidence="1" id="KW-0863">Zinc-finger</keyword>
<dbReference type="InterPro" id="IPR001878">
    <property type="entry name" value="Znf_CCHC"/>
</dbReference>
<dbReference type="EMBL" id="JASPKY010000262">
    <property type="protein sequence ID" value="KAK9712519.1"/>
    <property type="molecule type" value="Genomic_DNA"/>
</dbReference>
<sequence>MVHNLTDGRGNRKQIRCWNCGELGHTKNRCQSKKTAGKLEWVGARGQTPTLCQGAPDNINYVTSVQYRSDSIFVHGHTDGKQCMMLLDTGATKTIARPDIVNKKKPMTKNNLLLRIATGESAVIHGEVQMSITIGRTRIEHRVLVADIEEEFILGVDGMRPHGFNLDLENGVIRVGSDEIVLQYQKDIGCCLVLAEETTVPSRTEIIVFA</sequence>
<dbReference type="GO" id="GO:0003676">
    <property type="term" value="F:nucleic acid binding"/>
    <property type="evidence" value="ECO:0007669"/>
    <property type="project" value="InterPro"/>
</dbReference>
<dbReference type="AlphaFoldDB" id="A0AAW1K3L0"/>
<evidence type="ECO:0000256" key="1">
    <source>
        <dbReference type="PROSITE-ProRule" id="PRU00047"/>
    </source>
</evidence>
<name>A0AAW1K3L0_POPJA</name>
<dbReference type="PROSITE" id="PS00141">
    <property type="entry name" value="ASP_PROTEASE"/>
    <property type="match status" value="1"/>
</dbReference>
<dbReference type="Proteomes" id="UP001458880">
    <property type="component" value="Unassembled WGS sequence"/>
</dbReference>
<keyword evidence="1" id="KW-0862">Zinc</keyword>
<dbReference type="SUPFAM" id="SSF50630">
    <property type="entry name" value="Acid proteases"/>
    <property type="match status" value="1"/>
</dbReference>
<dbReference type="Pfam" id="PF13975">
    <property type="entry name" value="gag-asp_proteas"/>
    <property type="match status" value="1"/>
</dbReference>
<gene>
    <name evidence="3" type="ORF">QE152_g24836</name>
</gene>
<accession>A0AAW1K3L0</accession>
<evidence type="ECO:0000259" key="2">
    <source>
        <dbReference type="PROSITE" id="PS50158"/>
    </source>
</evidence>
<proteinExistence type="predicted"/>
<dbReference type="GO" id="GO:0006508">
    <property type="term" value="P:proteolysis"/>
    <property type="evidence" value="ECO:0007669"/>
    <property type="project" value="InterPro"/>
</dbReference>
<keyword evidence="4" id="KW-1185">Reference proteome</keyword>
<dbReference type="GO" id="GO:0004190">
    <property type="term" value="F:aspartic-type endopeptidase activity"/>
    <property type="evidence" value="ECO:0007669"/>
    <property type="project" value="InterPro"/>
</dbReference>
<dbReference type="InterPro" id="IPR001969">
    <property type="entry name" value="Aspartic_peptidase_AS"/>
</dbReference>
<dbReference type="SUPFAM" id="SSF57756">
    <property type="entry name" value="Retrovirus zinc finger-like domains"/>
    <property type="match status" value="1"/>
</dbReference>
<comment type="caution">
    <text evidence="3">The sequence shown here is derived from an EMBL/GenBank/DDBJ whole genome shotgun (WGS) entry which is preliminary data.</text>
</comment>
<reference evidence="3 4" key="1">
    <citation type="journal article" date="2024" name="BMC Genomics">
        <title>De novo assembly and annotation of Popillia japonica's genome with initial clues to its potential as an invasive pest.</title>
        <authorList>
            <person name="Cucini C."/>
            <person name="Boschi S."/>
            <person name="Funari R."/>
            <person name="Cardaioli E."/>
            <person name="Iannotti N."/>
            <person name="Marturano G."/>
            <person name="Paoli F."/>
            <person name="Bruttini M."/>
            <person name="Carapelli A."/>
            <person name="Frati F."/>
            <person name="Nardi F."/>
        </authorList>
    </citation>
    <scope>NUCLEOTIDE SEQUENCE [LARGE SCALE GENOMIC DNA]</scope>
    <source>
        <strain evidence="3">DMR45628</strain>
    </source>
</reference>
<dbReference type="CDD" id="cd00303">
    <property type="entry name" value="retropepsin_like"/>
    <property type="match status" value="1"/>
</dbReference>
<dbReference type="GO" id="GO:0008270">
    <property type="term" value="F:zinc ion binding"/>
    <property type="evidence" value="ECO:0007669"/>
    <property type="project" value="UniProtKB-KW"/>
</dbReference>
<dbReference type="PROSITE" id="PS50158">
    <property type="entry name" value="ZF_CCHC"/>
    <property type="match status" value="1"/>
</dbReference>
<dbReference type="Pfam" id="PF00098">
    <property type="entry name" value="zf-CCHC"/>
    <property type="match status" value="1"/>
</dbReference>
<dbReference type="InterPro" id="IPR036875">
    <property type="entry name" value="Znf_CCHC_sf"/>
</dbReference>
<dbReference type="InterPro" id="IPR021109">
    <property type="entry name" value="Peptidase_aspartic_dom_sf"/>
</dbReference>
<keyword evidence="1" id="KW-0479">Metal-binding</keyword>
<feature type="domain" description="CCHC-type" evidence="2">
    <location>
        <begin position="16"/>
        <end position="32"/>
    </location>
</feature>
<evidence type="ECO:0000313" key="4">
    <source>
        <dbReference type="Proteomes" id="UP001458880"/>
    </source>
</evidence>
<protein>
    <submittedName>
        <fullName evidence="3">Zinc knuckle</fullName>
    </submittedName>
</protein>